<dbReference type="EMBL" id="JBJKFK010001626">
    <property type="protein sequence ID" value="KAL3312617.1"/>
    <property type="molecule type" value="Genomic_DNA"/>
</dbReference>
<dbReference type="PROSITE" id="PS50917">
    <property type="entry name" value="SPOC"/>
    <property type="match status" value="1"/>
</dbReference>
<dbReference type="Gene3D" id="2.40.290.10">
    <property type="match status" value="1"/>
</dbReference>
<evidence type="ECO:0000256" key="2">
    <source>
        <dbReference type="ARBA" id="ARBA00022884"/>
    </source>
</evidence>
<evidence type="ECO:0000313" key="8">
    <source>
        <dbReference type="EMBL" id="KAL3312617.1"/>
    </source>
</evidence>
<dbReference type="InterPro" id="IPR010912">
    <property type="entry name" value="SPOC_met"/>
</dbReference>
<organism evidence="8 9">
    <name type="scientific">Cichlidogyrus casuarinus</name>
    <dbReference type="NCBI Taxonomy" id="1844966"/>
    <lineage>
        <taxon>Eukaryota</taxon>
        <taxon>Metazoa</taxon>
        <taxon>Spiralia</taxon>
        <taxon>Lophotrochozoa</taxon>
        <taxon>Platyhelminthes</taxon>
        <taxon>Monogenea</taxon>
        <taxon>Monopisthocotylea</taxon>
        <taxon>Dactylogyridea</taxon>
        <taxon>Ancyrocephalidae</taxon>
        <taxon>Cichlidogyrus</taxon>
    </lineage>
</organism>
<dbReference type="GO" id="GO:0005634">
    <property type="term" value="C:nucleus"/>
    <property type="evidence" value="ECO:0007669"/>
    <property type="project" value="UniProtKB-SubCell"/>
</dbReference>
<keyword evidence="3" id="KW-0805">Transcription regulation</keyword>
<dbReference type="InterPro" id="IPR016194">
    <property type="entry name" value="SPOC-like_C_dom_sf"/>
</dbReference>
<accession>A0ABD2PYY1</accession>
<keyword evidence="5" id="KW-0804">Transcription</keyword>
<dbReference type="FunFam" id="2.40.290.10:FF:000002">
    <property type="entry name" value="Spen family transcriptional repressor"/>
    <property type="match status" value="1"/>
</dbReference>
<proteinExistence type="predicted"/>
<gene>
    <name evidence="8" type="ORF">Ciccas_008792</name>
</gene>
<evidence type="ECO:0000259" key="7">
    <source>
        <dbReference type="PROSITE" id="PS50917"/>
    </source>
</evidence>
<protein>
    <recommendedName>
        <fullName evidence="7">SPOC domain-containing protein</fullName>
    </recommendedName>
</protein>
<name>A0ABD2PYY1_9PLAT</name>
<evidence type="ECO:0000256" key="5">
    <source>
        <dbReference type="ARBA" id="ARBA00023163"/>
    </source>
</evidence>
<dbReference type="SUPFAM" id="SSF100939">
    <property type="entry name" value="SPOC domain-like"/>
    <property type="match status" value="1"/>
</dbReference>
<sequence>MDLDLWLQMVLQASGVPATTTNVLAPNVLNMIQALAMKQQQPTPPPLPPQQQQQEQQMRQLVDHMASYLLQPKPLVSYLPSEGVLADMATVWQGRLSLKNSEARVRLHYVKGNTELLQACMGLLAVGGGGHPQQSLITNGGPLRIVQRMRLEPAQLEGVHRKIQQQGASCTCLAFPTGLDEADLGLQTRTLRDSFIRYMQDKAAAGIINVCHPHGQQGLYVVHIFPPCEFSKAQLQTLAPAVNLQVERLSLAHLLVVITTV</sequence>
<evidence type="ECO:0000256" key="6">
    <source>
        <dbReference type="ARBA" id="ARBA00023242"/>
    </source>
</evidence>
<comment type="subcellular location">
    <subcellularLocation>
        <location evidence="1">Nucleus</location>
    </subcellularLocation>
</comment>
<reference evidence="8 9" key="1">
    <citation type="submission" date="2024-11" db="EMBL/GenBank/DDBJ databases">
        <title>Adaptive evolution of stress response genes in parasites aligns with host niche diversity.</title>
        <authorList>
            <person name="Hahn C."/>
            <person name="Resl P."/>
        </authorList>
    </citation>
    <scope>NUCLEOTIDE SEQUENCE [LARGE SCALE GENOMIC DNA]</scope>
    <source>
        <strain evidence="8">EGGRZ-B1_66</strain>
        <tissue evidence="8">Body</tissue>
    </source>
</reference>
<dbReference type="CDD" id="cd21543">
    <property type="entry name" value="SPOC_SHARP"/>
    <property type="match status" value="1"/>
</dbReference>
<comment type="caution">
    <text evidence="8">The sequence shown here is derived from an EMBL/GenBank/DDBJ whole genome shotgun (WGS) entry which is preliminary data.</text>
</comment>
<evidence type="ECO:0000313" key="9">
    <source>
        <dbReference type="Proteomes" id="UP001626550"/>
    </source>
</evidence>
<keyword evidence="6" id="KW-0539">Nucleus</keyword>
<evidence type="ECO:0000256" key="4">
    <source>
        <dbReference type="ARBA" id="ARBA00023054"/>
    </source>
</evidence>
<evidence type="ECO:0000256" key="3">
    <source>
        <dbReference type="ARBA" id="ARBA00023015"/>
    </source>
</evidence>
<keyword evidence="2" id="KW-0694">RNA-binding</keyword>
<dbReference type="Proteomes" id="UP001626550">
    <property type="component" value="Unassembled WGS sequence"/>
</dbReference>
<feature type="non-terminal residue" evidence="8">
    <location>
        <position position="261"/>
    </location>
</feature>
<keyword evidence="4" id="KW-0175">Coiled coil</keyword>
<dbReference type="GO" id="GO:0003723">
    <property type="term" value="F:RNA binding"/>
    <property type="evidence" value="ECO:0007669"/>
    <property type="project" value="UniProtKB-KW"/>
</dbReference>
<dbReference type="Pfam" id="PF07744">
    <property type="entry name" value="SPOC"/>
    <property type="match status" value="1"/>
</dbReference>
<feature type="domain" description="SPOC" evidence="7">
    <location>
        <begin position="81"/>
        <end position="260"/>
    </location>
</feature>
<keyword evidence="9" id="KW-1185">Reference proteome</keyword>
<dbReference type="AlphaFoldDB" id="A0ABD2PYY1"/>
<evidence type="ECO:0000256" key="1">
    <source>
        <dbReference type="ARBA" id="ARBA00004123"/>
    </source>
</evidence>
<dbReference type="InterPro" id="IPR012921">
    <property type="entry name" value="SPOC_C"/>
</dbReference>